<geneLocation type="plasmid" evidence="2"/>
<organism evidence="1 2">
    <name type="scientific">Ectopseudomonas mendocina S5.2</name>
    <dbReference type="NCBI Taxonomy" id="1225174"/>
    <lineage>
        <taxon>Bacteria</taxon>
        <taxon>Pseudomonadati</taxon>
        <taxon>Pseudomonadota</taxon>
        <taxon>Gammaproteobacteria</taxon>
        <taxon>Pseudomonadales</taxon>
        <taxon>Pseudomonadaceae</taxon>
        <taxon>Ectopseudomonas</taxon>
    </lineage>
</organism>
<gene>
    <name evidence="1" type="ORF">DW68_024445</name>
</gene>
<dbReference type="Gene3D" id="3.40.630.30">
    <property type="match status" value="1"/>
</dbReference>
<evidence type="ECO:0008006" key="3">
    <source>
        <dbReference type="Google" id="ProtNLM"/>
    </source>
</evidence>
<evidence type="ECO:0000313" key="1">
    <source>
        <dbReference type="EMBL" id="ALN21832.1"/>
    </source>
</evidence>
<evidence type="ECO:0000313" key="2">
    <source>
        <dbReference type="Proteomes" id="UP000028530"/>
    </source>
</evidence>
<protein>
    <recommendedName>
        <fullName evidence="3">N-acetyltransferase domain-containing protein</fullName>
    </recommendedName>
</protein>
<dbReference type="GeneID" id="57609037"/>
<reference evidence="1 2" key="1">
    <citation type="submission" date="2015-11" db="EMBL/GenBank/DDBJ databases">
        <authorList>
            <person name="Chong T.M."/>
            <person name="Chan K.G."/>
            <person name="Dessaux Y."/>
        </authorList>
    </citation>
    <scope>NUCLEOTIDE SEQUENCE [LARGE SCALE GENOMIC DNA]</scope>
    <source>
        <strain evidence="1 2">S5.2</strain>
        <plasmid evidence="2">Plasmid</plasmid>
    </source>
</reference>
<dbReference type="RefSeq" id="WP_017362333.1">
    <property type="nucleotide sequence ID" value="NZ_CP013125.1"/>
</dbReference>
<dbReference type="InterPro" id="IPR016181">
    <property type="entry name" value="Acyl_CoA_acyltransferase"/>
</dbReference>
<name>A0ABM5W3P9_ECTME</name>
<dbReference type="EMBL" id="CP013125">
    <property type="protein sequence ID" value="ALN21832.1"/>
    <property type="molecule type" value="Genomic_DNA"/>
</dbReference>
<accession>A0ABM5W3P9</accession>
<dbReference type="Proteomes" id="UP000028530">
    <property type="component" value="Plasmid pPME5"/>
</dbReference>
<keyword evidence="2" id="KW-1185">Reference proteome</keyword>
<proteinExistence type="predicted"/>
<dbReference type="SUPFAM" id="SSF55729">
    <property type="entry name" value="Acyl-CoA N-acyltransferases (Nat)"/>
    <property type="match status" value="1"/>
</dbReference>
<sequence>MSKSIRIADPMEALVSLQRELRRGMPTHPTEMSPSVRVIHDQPNGIARYTYAKIEHGRVKAISIFVHHEPIDGIPCFNLGYAVPEAYCNRGWAKEIVEQGIQELRLGLGRHGVKSFYVEAVVGKDNLASQRVASKVISDTPVEGTDSESGEAILAYTRLVEC</sequence>
<keyword evidence="1" id="KW-0614">Plasmid</keyword>